<dbReference type="InterPro" id="IPR008928">
    <property type="entry name" value="6-hairpin_glycosidase_sf"/>
</dbReference>
<evidence type="ECO:0000256" key="2">
    <source>
        <dbReference type="ARBA" id="ARBA00007072"/>
    </source>
</evidence>
<evidence type="ECO:0000313" key="10">
    <source>
        <dbReference type="EMBL" id="KAL0330517.1"/>
    </source>
</evidence>
<evidence type="ECO:0000256" key="5">
    <source>
        <dbReference type="ARBA" id="ARBA00023001"/>
    </source>
</evidence>
<feature type="domain" description="Glycoside hydrolase family 9" evidence="9">
    <location>
        <begin position="83"/>
        <end position="265"/>
    </location>
</feature>
<dbReference type="Gene3D" id="1.50.10.10">
    <property type="match status" value="2"/>
</dbReference>
<dbReference type="Pfam" id="PF00759">
    <property type="entry name" value="Glyco_hydro_9"/>
    <property type="match status" value="2"/>
</dbReference>
<comment type="catalytic activity">
    <reaction evidence="1">
        <text>Endohydrolysis of (1-&gt;4)-beta-D-glucosidic linkages in cellulose, lichenin and cereal beta-D-glucans.</text>
        <dbReference type="EC" id="3.2.1.4"/>
    </reaction>
</comment>
<dbReference type="InterPro" id="IPR001701">
    <property type="entry name" value="Glyco_hydro_9"/>
</dbReference>
<evidence type="ECO:0000256" key="1">
    <source>
        <dbReference type="ARBA" id="ARBA00000966"/>
    </source>
</evidence>
<reference evidence="10" key="1">
    <citation type="submission" date="2020-06" db="EMBL/GenBank/DDBJ databases">
        <authorList>
            <person name="Li T."/>
            <person name="Hu X."/>
            <person name="Zhang T."/>
            <person name="Song X."/>
            <person name="Zhang H."/>
            <person name="Dai N."/>
            <person name="Sheng W."/>
            <person name="Hou X."/>
            <person name="Wei L."/>
        </authorList>
    </citation>
    <scope>NUCLEOTIDE SEQUENCE</scope>
    <source>
        <strain evidence="10">G02</strain>
        <tissue evidence="10">Leaf</tissue>
    </source>
</reference>
<comment type="similarity">
    <text evidence="2">Belongs to the glycosyl hydrolase 9 (cellulase E) family.</text>
</comment>
<keyword evidence="8" id="KW-0624">Polysaccharide degradation</keyword>
<sequence length="275" mass="30959">MKTPRTVLKIDRNTPGTEITAETCSALAAASVVFRRADHAYARRLLNRAKVLFFFAKKYKRTYDGECPFYCSNSGYNFYMEGQKDLHSFKEQADSFVCSILPDSPYHQVYISPGGLLHLRDGANTQYVTFLFSDYSDLLAKHKQQVICGDKKFGSDHLMAFAKQQMDYILGKNPRKRSYMVGFGNKPPTQAHHGGSSVPQMPPNKEVNCGMRFVHWYNTNEPNPNELTGPIVGGPDKNDNFEDKRANSSMTEPTTYINSLAVGVLAKLARHSHAR</sequence>
<dbReference type="EMBL" id="JACGWJ010000022">
    <property type="protein sequence ID" value="KAL0330517.1"/>
    <property type="molecule type" value="Genomic_DNA"/>
</dbReference>
<evidence type="ECO:0000256" key="6">
    <source>
        <dbReference type="ARBA" id="ARBA00023277"/>
    </source>
</evidence>
<gene>
    <name evidence="10" type="ORF">Sradi_5038400</name>
</gene>
<reference evidence="10" key="2">
    <citation type="journal article" date="2024" name="Plant">
        <title>Genomic evolution and insights into agronomic trait innovations of Sesamum species.</title>
        <authorList>
            <person name="Miao H."/>
            <person name="Wang L."/>
            <person name="Qu L."/>
            <person name="Liu H."/>
            <person name="Sun Y."/>
            <person name="Le M."/>
            <person name="Wang Q."/>
            <person name="Wei S."/>
            <person name="Zheng Y."/>
            <person name="Lin W."/>
            <person name="Duan Y."/>
            <person name="Cao H."/>
            <person name="Xiong S."/>
            <person name="Wang X."/>
            <person name="Wei L."/>
            <person name="Li C."/>
            <person name="Ma Q."/>
            <person name="Ju M."/>
            <person name="Zhao R."/>
            <person name="Li G."/>
            <person name="Mu C."/>
            <person name="Tian Q."/>
            <person name="Mei H."/>
            <person name="Zhang T."/>
            <person name="Gao T."/>
            <person name="Zhang H."/>
        </authorList>
    </citation>
    <scope>NUCLEOTIDE SEQUENCE</scope>
    <source>
        <strain evidence="10">G02</strain>
    </source>
</reference>
<dbReference type="EC" id="3.2.1.4" evidence="3"/>
<evidence type="ECO:0000256" key="4">
    <source>
        <dbReference type="ARBA" id="ARBA00022801"/>
    </source>
</evidence>
<protein>
    <recommendedName>
        <fullName evidence="3">cellulase</fullName>
        <ecNumber evidence="3">3.2.1.4</ecNumber>
    </recommendedName>
</protein>
<evidence type="ECO:0000256" key="7">
    <source>
        <dbReference type="ARBA" id="ARBA00023295"/>
    </source>
</evidence>
<proteinExistence type="inferred from homology"/>
<keyword evidence="7" id="KW-0326">Glycosidase</keyword>
<dbReference type="PANTHER" id="PTHR22298">
    <property type="entry name" value="ENDO-1,4-BETA-GLUCANASE"/>
    <property type="match status" value="1"/>
</dbReference>
<organism evidence="10">
    <name type="scientific">Sesamum radiatum</name>
    <name type="common">Black benniseed</name>
    <dbReference type="NCBI Taxonomy" id="300843"/>
    <lineage>
        <taxon>Eukaryota</taxon>
        <taxon>Viridiplantae</taxon>
        <taxon>Streptophyta</taxon>
        <taxon>Embryophyta</taxon>
        <taxon>Tracheophyta</taxon>
        <taxon>Spermatophyta</taxon>
        <taxon>Magnoliopsida</taxon>
        <taxon>eudicotyledons</taxon>
        <taxon>Gunneridae</taxon>
        <taxon>Pentapetalae</taxon>
        <taxon>asterids</taxon>
        <taxon>lamiids</taxon>
        <taxon>Lamiales</taxon>
        <taxon>Pedaliaceae</taxon>
        <taxon>Sesamum</taxon>
    </lineage>
</organism>
<keyword evidence="5" id="KW-0136">Cellulose degradation</keyword>
<comment type="caution">
    <text evidence="10">The sequence shown here is derived from an EMBL/GenBank/DDBJ whole genome shotgun (WGS) entry which is preliminary data.</text>
</comment>
<dbReference type="InterPro" id="IPR012341">
    <property type="entry name" value="6hp_glycosidase-like_sf"/>
</dbReference>
<evidence type="ECO:0000259" key="9">
    <source>
        <dbReference type="Pfam" id="PF00759"/>
    </source>
</evidence>
<dbReference type="GO" id="GO:0008810">
    <property type="term" value="F:cellulase activity"/>
    <property type="evidence" value="ECO:0007669"/>
    <property type="project" value="UniProtKB-EC"/>
</dbReference>
<accession>A0AAW2MGU6</accession>
<evidence type="ECO:0000256" key="3">
    <source>
        <dbReference type="ARBA" id="ARBA00012601"/>
    </source>
</evidence>
<dbReference type="AlphaFoldDB" id="A0AAW2MGU6"/>
<dbReference type="SUPFAM" id="SSF48208">
    <property type="entry name" value="Six-hairpin glycosidases"/>
    <property type="match status" value="1"/>
</dbReference>
<keyword evidence="6" id="KW-0119">Carbohydrate metabolism</keyword>
<feature type="domain" description="Glycoside hydrolase family 9" evidence="9">
    <location>
        <begin position="1"/>
        <end position="76"/>
    </location>
</feature>
<keyword evidence="4" id="KW-0378">Hydrolase</keyword>
<name>A0AAW2MGU6_SESRA</name>
<evidence type="ECO:0000256" key="8">
    <source>
        <dbReference type="ARBA" id="ARBA00023326"/>
    </source>
</evidence>
<dbReference type="GO" id="GO:0030245">
    <property type="term" value="P:cellulose catabolic process"/>
    <property type="evidence" value="ECO:0007669"/>
    <property type="project" value="UniProtKB-KW"/>
</dbReference>